<proteinExistence type="predicted"/>
<keyword evidence="4" id="KW-0472">Membrane</keyword>
<dbReference type="InterPro" id="IPR004869">
    <property type="entry name" value="MMPL_dom"/>
</dbReference>
<comment type="caution">
    <text evidence="6">The sequence shown here is derived from an EMBL/GenBank/DDBJ whole genome shotgun (WGS) entry which is preliminary data.</text>
</comment>
<reference evidence="7" key="1">
    <citation type="submission" date="2023-07" db="EMBL/GenBank/DDBJ databases">
        <title>30 novel species of actinomycetes from the DSMZ collection.</title>
        <authorList>
            <person name="Nouioui I."/>
        </authorList>
    </citation>
    <scope>NUCLEOTIDE SEQUENCE [LARGE SCALE GENOMIC DNA]</scope>
    <source>
        <strain evidence="7">DSM 41981</strain>
    </source>
</reference>
<evidence type="ECO:0000256" key="3">
    <source>
        <dbReference type="ARBA" id="ARBA00022989"/>
    </source>
</evidence>
<dbReference type="EMBL" id="JAVRES010000432">
    <property type="protein sequence ID" value="MDT0440975.1"/>
    <property type="molecule type" value="Genomic_DNA"/>
</dbReference>
<evidence type="ECO:0000313" key="6">
    <source>
        <dbReference type="EMBL" id="MDT0440975.1"/>
    </source>
</evidence>
<feature type="domain" description="Membrane transport protein MMPL" evidence="5">
    <location>
        <begin position="1"/>
        <end position="124"/>
    </location>
</feature>
<dbReference type="AlphaFoldDB" id="A0ABD5F3Q8"/>
<evidence type="ECO:0000256" key="2">
    <source>
        <dbReference type="ARBA" id="ARBA00022692"/>
    </source>
</evidence>
<evidence type="ECO:0000313" key="7">
    <source>
        <dbReference type="Proteomes" id="UP001183535"/>
    </source>
</evidence>
<dbReference type="Proteomes" id="UP001183535">
    <property type="component" value="Unassembled WGS sequence"/>
</dbReference>
<dbReference type="Pfam" id="PF03176">
    <property type="entry name" value="MMPL"/>
    <property type="match status" value="1"/>
</dbReference>
<keyword evidence="2" id="KW-0812">Transmembrane</keyword>
<gene>
    <name evidence="6" type="ORF">RM877_40755</name>
</gene>
<evidence type="ECO:0000259" key="5">
    <source>
        <dbReference type="Pfam" id="PF03176"/>
    </source>
</evidence>
<evidence type="ECO:0000256" key="1">
    <source>
        <dbReference type="ARBA" id="ARBA00004141"/>
    </source>
</evidence>
<protein>
    <submittedName>
        <fullName evidence="6">MMPL family transporter</fullName>
    </submittedName>
</protein>
<feature type="non-terminal residue" evidence="6">
    <location>
        <position position="127"/>
    </location>
</feature>
<keyword evidence="3" id="KW-1133">Transmembrane helix</keyword>
<dbReference type="GO" id="GO:0016020">
    <property type="term" value="C:membrane"/>
    <property type="evidence" value="ECO:0007669"/>
    <property type="project" value="UniProtKB-SubCell"/>
</dbReference>
<feature type="non-terminal residue" evidence="6">
    <location>
        <position position="1"/>
    </location>
</feature>
<sequence length="127" mass="14400">RLDALMPQLVALMPSMIQSMKNQKQMMLNQYQVQKTQQDQTMAQQQDSTAMGEAFDKAQNDDSFYIPPEVLENKDFKRAMNLFFSPDGKSVRFIISHRGDPATPEGIARVDAVHRAAEEALKLTPLE</sequence>
<organism evidence="6 7">
    <name type="scientific">Streptomyces doudnae</name>
    <dbReference type="NCBI Taxonomy" id="3075536"/>
    <lineage>
        <taxon>Bacteria</taxon>
        <taxon>Bacillati</taxon>
        <taxon>Actinomycetota</taxon>
        <taxon>Actinomycetes</taxon>
        <taxon>Kitasatosporales</taxon>
        <taxon>Streptomycetaceae</taxon>
        <taxon>Streptomyces</taxon>
    </lineage>
</organism>
<keyword evidence="7" id="KW-1185">Reference proteome</keyword>
<name>A0ABD5F3Q8_9ACTN</name>
<comment type="subcellular location">
    <subcellularLocation>
        <location evidence="1">Membrane</location>
        <topology evidence="1">Multi-pass membrane protein</topology>
    </subcellularLocation>
</comment>
<evidence type="ECO:0000256" key="4">
    <source>
        <dbReference type="ARBA" id="ARBA00023136"/>
    </source>
</evidence>
<accession>A0ABD5F3Q8</accession>
<dbReference type="RefSeq" id="WP_311639154.1">
    <property type="nucleotide sequence ID" value="NZ_JAVRES010000432.1"/>
</dbReference>